<feature type="domain" description="Flagellin C-terminal" evidence="6">
    <location>
        <begin position="255"/>
        <end position="340"/>
    </location>
</feature>
<dbReference type="PRINTS" id="PR00207">
    <property type="entry name" value="FLAGELLIN"/>
</dbReference>
<evidence type="ECO:0000256" key="2">
    <source>
        <dbReference type="ARBA" id="ARBA00023143"/>
    </source>
</evidence>
<keyword evidence="3" id="KW-0964">Secreted</keyword>
<dbReference type="InterPro" id="IPR046358">
    <property type="entry name" value="Flagellin_C"/>
</dbReference>
<evidence type="ECO:0000313" key="8">
    <source>
        <dbReference type="Proteomes" id="UP001165263"/>
    </source>
</evidence>
<dbReference type="RefSeq" id="WP_259451639.1">
    <property type="nucleotide sequence ID" value="NZ_CP119520.1"/>
</dbReference>
<sequence length="341" mass="35433">MLSLHTNAASLSAQNSLTRTQTSLSTSMTRLSTGYRINSAMDDAAGLQIASRLKSQTSGMAVAMRNTQNSISLLQTADGALNEVNGILMRMKDLATQSVDSSSSDADRDALQSEYDKLTDELSNIVSTTTFGGTTLLNTAATGGGLLGSASGLAFQTGESSAETVHADFSAQLQDIDTALRNVAWSHVATLDANGETQVSIITRFAGDGSPTDPTPGHAVGNAVFPATIRVPDGNGGTMLVQGTWTIMANSSWAMQNLTDAIDAVSALRSGLGAVANRLDHAYNNLANMASNTQAAAGRIMDVDFATESAAMTSNQMLMQSGAAMLKQTNSMASMVMSLLQ</sequence>
<keyword evidence="7" id="KW-0282">Flagellum</keyword>
<dbReference type="Pfam" id="PF00669">
    <property type="entry name" value="Flagellin_N"/>
    <property type="match status" value="1"/>
</dbReference>
<organism evidence="7 8">
    <name type="scientific">Telluria mixta</name>
    <dbReference type="NCBI Taxonomy" id="34071"/>
    <lineage>
        <taxon>Bacteria</taxon>
        <taxon>Pseudomonadati</taxon>
        <taxon>Pseudomonadota</taxon>
        <taxon>Betaproteobacteria</taxon>
        <taxon>Burkholderiales</taxon>
        <taxon>Oxalobacteraceae</taxon>
        <taxon>Telluria group</taxon>
        <taxon>Telluria</taxon>
    </lineage>
</organism>
<name>A0ABT2C5G2_9BURK</name>
<keyword evidence="8" id="KW-1185">Reference proteome</keyword>
<dbReference type="Gene3D" id="3.30.70.2120">
    <property type="match status" value="1"/>
</dbReference>
<dbReference type="PANTHER" id="PTHR42792:SF2">
    <property type="entry name" value="FLAGELLIN"/>
    <property type="match status" value="1"/>
</dbReference>
<accession>A0ABT2C5G2</accession>
<dbReference type="Gene3D" id="6.10.10.10">
    <property type="entry name" value="Flagellar export chaperone, C-terminal domain"/>
    <property type="match status" value="1"/>
</dbReference>
<evidence type="ECO:0000256" key="3">
    <source>
        <dbReference type="RuleBase" id="RU362073"/>
    </source>
</evidence>
<dbReference type="SUPFAM" id="SSF64518">
    <property type="entry name" value="Phase 1 flagellin"/>
    <property type="match status" value="1"/>
</dbReference>
<dbReference type="Proteomes" id="UP001165263">
    <property type="component" value="Unassembled WGS sequence"/>
</dbReference>
<comment type="caution">
    <text evidence="7">The sequence shown here is derived from an EMBL/GenBank/DDBJ whole genome shotgun (WGS) entry which is preliminary data.</text>
</comment>
<dbReference type="InterPro" id="IPR042187">
    <property type="entry name" value="Flagellin_C_sub2"/>
</dbReference>
<proteinExistence type="inferred from homology"/>
<comment type="subcellular location">
    <subcellularLocation>
        <location evidence="3">Secreted</location>
    </subcellularLocation>
    <subcellularLocation>
        <location evidence="3">Bacterial flagellum</location>
    </subcellularLocation>
</comment>
<evidence type="ECO:0000256" key="1">
    <source>
        <dbReference type="ARBA" id="ARBA00005709"/>
    </source>
</evidence>
<dbReference type="InterPro" id="IPR001492">
    <property type="entry name" value="Flagellin"/>
</dbReference>
<dbReference type="Pfam" id="PF00700">
    <property type="entry name" value="Flagellin_C"/>
    <property type="match status" value="1"/>
</dbReference>
<keyword evidence="7" id="KW-0969">Cilium</keyword>
<protein>
    <recommendedName>
        <fullName evidence="3">Flagellin</fullName>
    </recommendedName>
</protein>
<dbReference type="Gene3D" id="1.20.1330.10">
    <property type="entry name" value="f41 fragment of flagellin, N-terminal domain"/>
    <property type="match status" value="2"/>
</dbReference>
<dbReference type="EMBL" id="JANUHC010000010">
    <property type="protein sequence ID" value="MCS0632619.1"/>
    <property type="molecule type" value="Genomic_DNA"/>
</dbReference>
<reference evidence="7" key="1">
    <citation type="submission" date="2022-08" db="EMBL/GenBank/DDBJ databases">
        <title>Reclassification of Massilia species as members of the genera Telluria, Duganella, Pseudoduganella, Mokoshia gen. nov. and Zemynaea gen. nov. using orthogonal and non-orthogonal genome-based approaches.</title>
        <authorList>
            <person name="Bowman J.P."/>
        </authorList>
    </citation>
    <scope>NUCLEOTIDE SEQUENCE</scope>
    <source>
        <strain evidence="7">LMG 11547</strain>
    </source>
</reference>
<comment type="function">
    <text evidence="3">Flagellin is the subunit protein which polymerizes to form the filaments of bacterial flagella.</text>
</comment>
<evidence type="ECO:0000259" key="6">
    <source>
        <dbReference type="Pfam" id="PF00700"/>
    </source>
</evidence>
<feature type="compositionally biased region" description="Polar residues" evidence="4">
    <location>
        <begin position="1"/>
        <end position="15"/>
    </location>
</feature>
<keyword evidence="2 3" id="KW-0975">Bacterial flagellum</keyword>
<comment type="similarity">
    <text evidence="1 3">Belongs to the bacterial flagellin family.</text>
</comment>
<dbReference type="PANTHER" id="PTHR42792">
    <property type="entry name" value="FLAGELLIN"/>
    <property type="match status" value="1"/>
</dbReference>
<keyword evidence="7" id="KW-0966">Cell projection</keyword>
<feature type="region of interest" description="Disordered" evidence="4">
    <location>
        <begin position="1"/>
        <end position="25"/>
    </location>
</feature>
<gene>
    <name evidence="7" type="ORF">NX786_25105</name>
</gene>
<evidence type="ECO:0000256" key="4">
    <source>
        <dbReference type="SAM" id="MobiDB-lite"/>
    </source>
</evidence>
<feature type="domain" description="Flagellin N-terminal" evidence="5">
    <location>
        <begin position="6"/>
        <end position="140"/>
    </location>
</feature>
<dbReference type="InterPro" id="IPR001029">
    <property type="entry name" value="Flagellin_N"/>
</dbReference>
<evidence type="ECO:0000259" key="5">
    <source>
        <dbReference type="Pfam" id="PF00669"/>
    </source>
</evidence>
<feature type="compositionally biased region" description="Low complexity" evidence="4">
    <location>
        <begin position="16"/>
        <end position="25"/>
    </location>
</feature>
<evidence type="ECO:0000313" key="7">
    <source>
        <dbReference type="EMBL" id="MCS0632619.1"/>
    </source>
</evidence>